<accession>A0AAV1V092</accession>
<dbReference type="AlphaFoldDB" id="A0AAV1V092"/>
<name>A0AAV1V092_9STRA</name>
<evidence type="ECO:0000313" key="2">
    <source>
        <dbReference type="Proteomes" id="UP001162060"/>
    </source>
</evidence>
<gene>
    <name evidence="1" type="ORF">PM001_LOCUS25360</name>
</gene>
<proteinExistence type="predicted"/>
<reference evidence="1" key="1">
    <citation type="submission" date="2024-01" db="EMBL/GenBank/DDBJ databases">
        <authorList>
            <person name="Webb A."/>
        </authorList>
    </citation>
    <scope>NUCLEOTIDE SEQUENCE</scope>
    <source>
        <strain evidence="1">Pm1</strain>
    </source>
</reference>
<evidence type="ECO:0000313" key="1">
    <source>
        <dbReference type="EMBL" id="CAK7940210.1"/>
    </source>
</evidence>
<comment type="caution">
    <text evidence="1">The sequence shown here is derived from an EMBL/GenBank/DDBJ whole genome shotgun (WGS) entry which is preliminary data.</text>
</comment>
<protein>
    <submittedName>
        <fullName evidence="1">Uncharacterized protein</fullName>
    </submittedName>
</protein>
<dbReference type="Proteomes" id="UP001162060">
    <property type="component" value="Unassembled WGS sequence"/>
</dbReference>
<organism evidence="1 2">
    <name type="scientific">Peronospora matthiolae</name>
    <dbReference type="NCBI Taxonomy" id="2874970"/>
    <lineage>
        <taxon>Eukaryota</taxon>
        <taxon>Sar</taxon>
        <taxon>Stramenopiles</taxon>
        <taxon>Oomycota</taxon>
        <taxon>Peronosporomycetes</taxon>
        <taxon>Peronosporales</taxon>
        <taxon>Peronosporaceae</taxon>
        <taxon>Peronospora</taxon>
    </lineage>
</organism>
<sequence length="647" mass="72139">MSSILSTPPPLERLYDGYLGGSLAGKQSRIYLTIATTGLVHGVVYQDVQDEAINTNEAHNNNNNNCCPAVSAHRSRHNPRVQVEPAGSPNGQVAAYVIGTAQIRWSAEQEPVALETFEDRVSTKAAHYCCLLDVTKGRPQQPQPHHVDRRHNRALTCHLHVPVMADAPAVGTWQRPRNRRWQQDYDHQLRPSTCCTHFESSVTVGDPLPLLSTESTFHLEPVQCQQEAAKMRRTNSVTMRLASPSSVLMPLRPGKYEFKGFTTSVAMTRETRTRHGRRSRDRRGAPQVTTVAKDDCLVTLYLQADGTVHGTSCEVAQPQVCQLKGRWKANRIAYVLEYRVREAVGHFRYSGAIVMKNRETLSGRWYNVDKGHADGYEGGRGKFELELVRVGFMPIAVKREKIENSSDASPSEIVLQQERARFANYEVGSSRDMVIDLCDDDNTIQAFTSGEYELSGCAIDADGYEYAFGLKLQLCPNGKLLGHSTEHVFQQTSPVSGHWGPTQIVYDQQYVVKGEVGLYTYTANMSCNGVLVEGTWINAETELALTPSEHGTFGLIVLHSTRRWSTSSHSRYPPRFRQGVLTTLLTSAKRDILPGAIWAHVFSFCNESWFTAPAKPAQAPSQVLTPCNMLTRNLKDEPPCKRCKHAA</sequence>
<dbReference type="EMBL" id="CAKLBY020000256">
    <property type="protein sequence ID" value="CAK7940210.1"/>
    <property type="molecule type" value="Genomic_DNA"/>
</dbReference>